<dbReference type="Proteomes" id="UP000028933">
    <property type="component" value="Chromosome"/>
</dbReference>
<protein>
    <submittedName>
        <fullName evidence="2">Uncharacterized protein</fullName>
    </submittedName>
</protein>
<accession>A0A077EEN7</accession>
<evidence type="ECO:0000313" key="2">
    <source>
        <dbReference type="EMBL" id="AIL44634.1"/>
    </source>
</evidence>
<reference evidence="2" key="1">
    <citation type="journal article" date="2013" name="Lancet">
        <title>First case of E anophelis outbreak in an intensive-care unit.</title>
        <authorList>
            <person name="Teo J."/>
            <person name="Tan S.Y."/>
            <person name="Tay M."/>
            <person name="Ding Y."/>
            <person name="Kjelleberg S."/>
            <person name="Givskov M."/>
            <person name="Lin R.T."/>
            <person name="Yang L."/>
        </authorList>
    </citation>
    <scope>NUCLEOTIDE SEQUENCE [LARGE SCALE GENOMIC DNA]</scope>
    <source>
        <strain evidence="2">NUHP1</strain>
    </source>
</reference>
<dbReference type="eggNOG" id="ENOG502Z7N1">
    <property type="taxonomic scope" value="Bacteria"/>
</dbReference>
<evidence type="ECO:0000313" key="3">
    <source>
        <dbReference type="Proteomes" id="UP000028933"/>
    </source>
</evidence>
<organism evidence="2 3">
    <name type="scientific">Elizabethkingia anophelis NUHP1</name>
    <dbReference type="NCBI Taxonomy" id="1338011"/>
    <lineage>
        <taxon>Bacteria</taxon>
        <taxon>Pseudomonadati</taxon>
        <taxon>Bacteroidota</taxon>
        <taxon>Flavobacteriia</taxon>
        <taxon>Flavobacteriales</taxon>
        <taxon>Weeksellaceae</taxon>
        <taxon>Elizabethkingia</taxon>
    </lineage>
</organism>
<dbReference type="STRING" id="1338011.BD94_0859"/>
<dbReference type="HOGENOM" id="CLU_100992_0_0_10"/>
<reference evidence="2" key="2">
    <citation type="journal article" date="2015" name="Genome Biol. Evol.">
        <title>Complete Genome Sequence and Transcriptomic Analysis of the Novel Pathogen Elizabethkingia anophelis in Response to Oxidative Stress.</title>
        <authorList>
            <person name="Li Y."/>
            <person name="Liu Y."/>
            <person name="Chew S.C."/>
            <person name="Tay M."/>
            <person name="Salido M.M."/>
            <person name="Teo J."/>
            <person name="Lauro F.M."/>
            <person name="Givskov M."/>
            <person name="Yang L."/>
        </authorList>
    </citation>
    <scope>NUCLEOTIDE SEQUENCE</scope>
    <source>
        <strain evidence="2">NUHP1</strain>
    </source>
</reference>
<keyword evidence="1" id="KW-0812">Transmembrane</keyword>
<keyword evidence="1" id="KW-1133">Transmembrane helix</keyword>
<keyword evidence="1" id="KW-0472">Membrane</keyword>
<feature type="transmembrane region" description="Helical" evidence="1">
    <location>
        <begin position="12"/>
        <end position="32"/>
    </location>
</feature>
<sequence length="235" mass="27423">MTEKSLKRKLNFLTTYVIVSSLAFIIFILSGFRDKEKKESFDELTVKKINVVGEKGDLRMVISNEHRQHPGIMNGEKLPDRERSSGIIFFNSSGDECGGLVYDGNEKDAGLVLSVDKFRDDQIMQLQYMENTQNYDRKYGLQIWDYPKEKTFNERMRRFKELDKLKNKEEQQQAIKKMKTDSLLMEDRLFIGKNFNKDVGLFIKDQKGKPRIKIYVDKNNEAKIEILGEDGKAVK</sequence>
<name>A0A077EEN7_9FLAO</name>
<dbReference type="KEGG" id="eao:BD94_0859"/>
<proteinExistence type="predicted"/>
<dbReference type="EMBL" id="CP007547">
    <property type="protein sequence ID" value="AIL44634.1"/>
    <property type="molecule type" value="Genomic_DNA"/>
</dbReference>
<gene>
    <name evidence="2" type="ORF">BD94_0859</name>
</gene>
<dbReference type="RefSeq" id="WP_021346154.1">
    <property type="nucleotide sequence ID" value="NZ_CP007547.1"/>
</dbReference>
<evidence type="ECO:0000256" key="1">
    <source>
        <dbReference type="SAM" id="Phobius"/>
    </source>
</evidence>
<dbReference type="AlphaFoldDB" id="A0A077EEN7"/>